<dbReference type="SUPFAM" id="SSF47413">
    <property type="entry name" value="lambda repressor-like DNA-binding domains"/>
    <property type="match status" value="1"/>
</dbReference>
<keyword evidence="3" id="KW-0804">Transcription</keyword>
<dbReference type="InterPro" id="IPR052359">
    <property type="entry name" value="HTH-type_reg/antitoxin"/>
</dbReference>
<proteinExistence type="predicted"/>
<sequence>MSSLFDDLQEGLQEAIDYEKGLGSAKTTTYVIAPIKKYTNEEIKKVRNRAGMTQTVFANYMGVSKKTVEAWELGRTHPTGPAYRLLDILASGNAESLAFISKV</sequence>
<evidence type="ECO:0000259" key="4">
    <source>
        <dbReference type="PROSITE" id="PS50943"/>
    </source>
</evidence>
<keyword evidence="1" id="KW-0805">Transcription regulation</keyword>
<reference evidence="6" key="1">
    <citation type="submission" date="2016-10" db="EMBL/GenBank/DDBJ databases">
        <authorList>
            <person name="Varghese N."/>
            <person name="Submissions S."/>
        </authorList>
    </citation>
    <scope>NUCLEOTIDE SEQUENCE [LARGE SCALE GENOMIC DNA]</scope>
    <source>
        <strain evidence="6">XBD2006</strain>
    </source>
</reference>
<dbReference type="Gene3D" id="1.10.260.40">
    <property type="entry name" value="lambda repressor-like DNA-binding domains"/>
    <property type="match status" value="1"/>
</dbReference>
<dbReference type="RefSeq" id="WP_026668068.1">
    <property type="nucleotide sequence ID" value="NZ_FMUR01000004.1"/>
</dbReference>
<dbReference type="PROSITE" id="PS50943">
    <property type="entry name" value="HTH_CROC1"/>
    <property type="match status" value="1"/>
</dbReference>
<keyword evidence="6" id="KW-1185">Reference proteome</keyword>
<dbReference type="OrthoDB" id="9813152at2"/>
<dbReference type="Pfam" id="PF01381">
    <property type="entry name" value="HTH_3"/>
    <property type="match status" value="1"/>
</dbReference>
<evidence type="ECO:0000256" key="1">
    <source>
        <dbReference type="ARBA" id="ARBA00023015"/>
    </source>
</evidence>
<dbReference type="PANTHER" id="PTHR36511:SF3">
    <property type="entry name" value="ANTITOXIN HIGA-2"/>
    <property type="match status" value="1"/>
</dbReference>
<accession>A0A1G5BER1</accession>
<keyword evidence="2" id="KW-0238">DNA-binding</keyword>
<dbReference type="InterPro" id="IPR010982">
    <property type="entry name" value="Lambda_DNA-bd_dom_sf"/>
</dbReference>
<feature type="domain" description="HTH cro/C1-type" evidence="4">
    <location>
        <begin position="43"/>
        <end position="97"/>
    </location>
</feature>
<evidence type="ECO:0000256" key="3">
    <source>
        <dbReference type="ARBA" id="ARBA00023163"/>
    </source>
</evidence>
<evidence type="ECO:0000313" key="5">
    <source>
        <dbReference type="EMBL" id="SCX88628.1"/>
    </source>
</evidence>
<evidence type="ECO:0000313" key="6">
    <source>
        <dbReference type="Proteomes" id="UP000183047"/>
    </source>
</evidence>
<dbReference type="CDD" id="cd00093">
    <property type="entry name" value="HTH_XRE"/>
    <property type="match status" value="1"/>
</dbReference>
<dbReference type="InterPro" id="IPR001387">
    <property type="entry name" value="Cro/C1-type_HTH"/>
</dbReference>
<name>A0A1G5BER1_9FIRM</name>
<evidence type="ECO:0000256" key="2">
    <source>
        <dbReference type="ARBA" id="ARBA00023125"/>
    </source>
</evidence>
<dbReference type="SMART" id="SM00530">
    <property type="entry name" value="HTH_XRE"/>
    <property type="match status" value="1"/>
</dbReference>
<organism evidence="5 6">
    <name type="scientific">Butyrivibrio hungatei</name>
    <dbReference type="NCBI Taxonomy" id="185008"/>
    <lineage>
        <taxon>Bacteria</taxon>
        <taxon>Bacillati</taxon>
        <taxon>Bacillota</taxon>
        <taxon>Clostridia</taxon>
        <taxon>Lachnospirales</taxon>
        <taxon>Lachnospiraceae</taxon>
        <taxon>Butyrivibrio</taxon>
    </lineage>
</organism>
<dbReference type="EMBL" id="FMUR01000004">
    <property type="protein sequence ID" value="SCX88628.1"/>
    <property type="molecule type" value="Genomic_DNA"/>
</dbReference>
<dbReference type="Proteomes" id="UP000183047">
    <property type="component" value="Unassembled WGS sequence"/>
</dbReference>
<dbReference type="GO" id="GO:0003677">
    <property type="term" value="F:DNA binding"/>
    <property type="evidence" value="ECO:0007669"/>
    <property type="project" value="UniProtKB-KW"/>
</dbReference>
<dbReference type="PANTHER" id="PTHR36511">
    <property type="entry name" value="MERR FAMILY BACTERIAL REGULATORY PROTEIN"/>
    <property type="match status" value="1"/>
</dbReference>
<gene>
    <name evidence="5" type="ORF">SAMN02910451_00692</name>
</gene>
<protein>
    <submittedName>
        <fullName evidence="5">Putative transcriptional regulator</fullName>
    </submittedName>
</protein>
<dbReference type="AlphaFoldDB" id="A0A1G5BER1"/>